<feature type="region of interest" description="Disordered" evidence="1">
    <location>
        <begin position="124"/>
        <end position="225"/>
    </location>
</feature>
<evidence type="ECO:0000313" key="4">
    <source>
        <dbReference type="WBParaSite" id="SVE_0786300.1"/>
    </source>
</evidence>
<keyword evidence="2" id="KW-0472">Membrane</keyword>
<protein>
    <submittedName>
        <fullName evidence="4">Uncharacterized protein</fullName>
    </submittedName>
</protein>
<reference evidence="3" key="1">
    <citation type="submission" date="2014-07" db="EMBL/GenBank/DDBJ databases">
        <authorList>
            <person name="Martin A.A"/>
            <person name="De Silva N."/>
        </authorList>
    </citation>
    <scope>NUCLEOTIDE SEQUENCE</scope>
</reference>
<feature type="compositionally biased region" description="Basic and acidic residues" evidence="1">
    <location>
        <begin position="131"/>
        <end position="147"/>
    </location>
</feature>
<feature type="compositionally biased region" description="Basic and acidic residues" evidence="1">
    <location>
        <begin position="167"/>
        <end position="188"/>
    </location>
</feature>
<keyword evidence="2" id="KW-0812">Transmembrane</keyword>
<name>A0A0K0FG64_STRVS</name>
<dbReference type="Proteomes" id="UP000035680">
    <property type="component" value="Unassembled WGS sequence"/>
</dbReference>
<keyword evidence="3" id="KW-1185">Reference proteome</keyword>
<feature type="region of interest" description="Disordered" evidence="1">
    <location>
        <begin position="241"/>
        <end position="260"/>
    </location>
</feature>
<proteinExistence type="predicted"/>
<keyword evidence="2" id="KW-1133">Transmembrane helix</keyword>
<accession>A0A0K0FG64</accession>
<reference evidence="4" key="2">
    <citation type="submission" date="2015-08" db="UniProtKB">
        <authorList>
            <consortium name="WormBaseParasite"/>
        </authorList>
    </citation>
    <scope>IDENTIFICATION</scope>
</reference>
<sequence>MNNQTLPHQSTEETLKRLVDQQQGLVDDLKNVIRSVNDLSNDVTNGLKSILIILVIIIIAILFEEIVRICIYTRNRRRKKTFMKEKVVLDTVSSIASTTSLKNLNSNDTRFKWKVPNEGKLSKSTSVNINEVKKEETQQTGKSKDTNNDITIRKNSIKESTSSSSEYKMKVKSDNESKDLTSKTENAPREVNFFAPPKPSDSSTADTRLTLSSDPTLPPHLNKKNQFKYGNKQVVDSLLMSRSPNQEMYPSVSSTNSYAG</sequence>
<evidence type="ECO:0000256" key="1">
    <source>
        <dbReference type="SAM" id="MobiDB-lite"/>
    </source>
</evidence>
<dbReference type="AlphaFoldDB" id="A0A0K0FG64"/>
<feature type="transmembrane region" description="Helical" evidence="2">
    <location>
        <begin position="50"/>
        <end position="71"/>
    </location>
</feature>
<feature type="compositionally biased region" description="Polar residues" evidence="1">
    <location>
        <begin position="200"/>
        <end position="215"/>
    </location>
</feature>
<dbReference type="WBParaSite" id="SVE_0786300.1">
    <property type="protein sequence ID" value="SVE_0786300.1"/>
    <property type="gene ID" value="SVE_0786300"/>
</dbReference>
<organism evidence="3 4">
    <name type="scientific">Strongyloides venezuelensis</name>
    <name type="common">Threadworm</name>
    <dbReference type="NCBI Taxonomy" id="75913"/>
    <lineage>
        <taxon>Eukaryota</taxon>
        <taxon>Metazoa</taxon>
        <taxon>Ecdysozoa</taxon>
        <taxon>Nematoda</taxon>
        <taxon>Chromadorea</taxon>
        <taxon>Rhabditida</taxon>
        <taxon>Tylenchina</taxon>
        <taxon>Panagrolaimomorpha</taxon>
        <taxon>Strongyloidoidea</taxon>
        <taxon>Strongyloididae</taxon>
        <taxon>Strongyloides</taxon>
    </lineage>
</organism>
<evidence type="ECO:0000313" key="3">
    <source>
        <dbReference type="Proteomes" id="UP000035680"/>
    </source>
</evidence>
<evidence type="ECO:0000256" key="2">
    <source>
        <dbReference type="SAM" id="Phobius"/>
    </source>
</evidence>